<dbReference type="PANTHER" id="PTHR30349">
    <property type="entry name" value="PHAGE INTEGRASE-RELATED"/>
    <property type="match status" value="1"/>
</dbReference>
<keyword evidence="2" id="KW-0229">DNA integration</keyword>
<evidence type="ECO:0000256" key="2">
    <source>
        <dbReference type="ARBA" id="ARBA00022908"/>
    </source>
</evidence>
<dbReference type="EMBL" id="CP000544">
    <property type="protein sequence ID" value="ABM61526.1"/>
    <property type="molecule type" value="Genomic_DNA"/>
</dbReference>
<dbReference type="PANTHER" id="PTHR30349:SF64">
    <property type="entry name" value="PROPHAGE INTEGRASE INTD-RELATED"/>
    <property type="match status" value="1"/>
</dbReference>
<reference evidence="7" key="1">
    <citation type="submission" date="2006-12" db="EMBL/GenBank/DDBJ databases">
        <title>Complete sequence of Halorhodospira halophila SL1.</title>
        <authorList>
            <consortium name="US DOE Joint Genome Institute"/>
            <person name="Copeland A."/>
            <person name="Lucas S."/>
            <person name="Lapidus A."/>
            <person name="Barry K."/>
            <person name="Detter J.C."/>
            <person name="Glavina del Rio T."/>
            <person name="Hammon N."/>
            <person name="Israni S."/>
            <person name="Dalin E."/>
            <person name="Tice H."/>
            <person name="Pitluck S."/>
            <person name="Saunders E."/>
            <person name="Brettin T."/>
            <person name="Bruce D."/>
            <person name="Han C."/>
            <person name="Tapia R."/>
            <person name="Schmutz J."/>
            <person name="Larimer F."/>
            <person name="Land M."/>
            <person name="Hauser L."/>
            <person name="Kyrpides N."/>
            <person name="Mikhailova N."/>
            <person name="Hoff W."/>
            <person name="Richardson P."/>
        </authorList>
    </citation>
    <scope>NUCLEOTIDE SEQUENCE [LARGE SCALE GENOMIC DNA]</scope>
    <source>
        <strain evidence="7">DSM 244 / SL1</strain>
    </source>
</reference>
<evidence type="ECO:0000259" key="5">
    <source>
        <dbReference type="PROSITE" id="PS51898"/>
    </source>
</evidence>
<dbReference type="AlphaFoldDB" id="A1WV14"/>
<gene>
    <name evidence="6" type="ordered locus">Hhal_0746</name>
</gene>
<dbReference type="OrthoDB" id="5391994at2"/>
<keyword evidence="3" id="KW-0238">DNA-binding</keyword>
<dbReference type="Pfam" id="PF00589">
    <property type="entry name" value="Phage_integrase"/>
    <property type="match status" value="1"/>
</dbReference>
<feature type="domain" description="Tyr recombinase" evidence="5">
    <location>
        <begin position="193"/>
        <end position="378"/>
    </location>
</feature>
<dbReference type="InterPro" id="IPR002104">
    <property type="entry name" value="Integrase_catalytic"/>
</dbReference>
<dbReference type="eggNOG" id="COG0582">
    <property type="taxonomic scope" value="Bacteria"/>
</dbReference>
<keyword evidence="7" id="KW-1185">Reference proteome</keyword>
<evidence type="ECO:0000256" key="3">
    <source>
        <dbReference type="ARBA" id="ARBA00023125"/>
    </source>
</evidence>
<dbReference type="CDD" id="cd01189">
    <property type="entry name" value="INT_ICEBs1_C_like"/>
    <property type="match status" value="1"/>
</dbReference>
<sequence length="384" mass="44688">MASFCVRPNGVLQYDLCLYGRRFRETSGLRDTPENRRRIRRDLRRINAEIEMGTFDYAAWFPNSRKLAEAQRWLREQGSRAPDQRFGPYAWQWYQLHLGDWKESYARRVCGVLEGYLIPHFGEWPLDQITERAVRAFRHELLELTNARGERRLSNARINFILTPLAGVMRFAESELGIEHPMRQIRPLRDDRDDPMPLTAEQVHAFLAAVDPDYYLYFKLRFYTGLRSCEVDGLKVCYVDLERRQLRVREARVDGRQTTLKHRKTRRDIPLSPGLAAELDRHIRGRQGDDYVFTRSDGRPLHPSWVAEQVWKPTLKALGLAPRRVYQTRHTAAVLHLAAGENPLFVSRLLGHSSTKMLFERYAPFVANALGDDGSAFEAMMASQ</sequence>
<dbReference type="RefSeq" id="WP_011813549.1">
    <property type="nucleotide sequence ID" value="NC_008789.1"/>
</dbReference>
<dbReference type="Gene3D" id="1.10.150.130">
    <property type="match status" value="1"/>
</dbReference>
<dbReference type="HOGENOM" id="CLU_027562_8_2_6"/>
<dbReference type="Pfam" id="PF12167">
    <property type="entry name" value="Arm-DNA-bind_2"/>
    <property type="match status" value="1"/>
</dbReference>
<name>A1WV14_HALHL</name>
<comment type="similarity">
    <text evidence="1">Belongs to the 'phage' integrase family.</text>
</comment>
<accession>A1WV14</accession>
<dbReference type="GO" id="GO:0006310">
    <property type="term" value="P:DNA recombination"/>
    <property type="evidence" value="ECO:0007669"/>
    <property type="project" value="UniProtKB-KW"/>
</dbReference>
<dbReference type="KEGG" id="hha:Hhal_0746"/>
<dbReference type="InterPro" id="IPR004107">
    <property type="entry name" value="Integrase_SAM-like_N"/>
</dbReference>
<keyword evidence="4" id="KW-0233">DNA recombination</keyword>
<evidence type="ECO:0000256" key="1">
    <source>
        <dbReference type="ARBA" id="ARBA00008857"/>
    </source>
</evidence>
<dbReference type="Gene3D" id="1.10.443.10">
    <property type="entry name" value="Intergrase catalytic core"/>
    <property type="match status" value="1"/>
</dbReference>
<proteinExistence type="inferred from homology"/>
<dbReference type="InterPro" id="IPR050090">
    <property type="entry name" value="Tyrosine_recombinase_XerCD"/>
</dbReference>
<dbReference type="Pfam" id="PF14659">
    <property type="entry name" value="Phage_int_SAM_3"/>
    <property type="match status" value="1"/>
</dbReference>
<dbReference type="InterPro" id="IPR010998">
    <property type="entry name" value="Integrase_recombinase_N"/>
</dbReference>
<evidence type="ECO:0000313" key="6">
    <source>
        <dbReference type="EMBL" id="ABM61526.1"/>
    </source>
</evidence>
<evidence type="ECO:0000256" key="4">
    <source>
        <dbReference type="ARBA" id="ARBA00023172"/>
    </source>
</evidence>
<dbReference type="Proteomes" id="UP000000647">
    <property type="component" value="Chromosome"/>
</dbReference>
<organism evidence="6 7">
    <name type="scientific">Halorhodospira halophila (strain DSM 244 / SL1)</name>
    <name type="common">Ectothiorhodospira halophila (strain DSM 244 / SL1)</name>
    <dbReference type="NCBI Taxonomy" id="349124"/>
    <lineage>
        <taxon>Bacteria</taxon>
        <taxon>Pseudomonadati</taxon>
        <taxon>Pseudomonadota</taxon>
        <taxon>Gammaproteobacteria</taxon>
        <taxon>Chromatiales</taxon>
        <taxon>Ectothiorhodospiraceae</taxon>
        <taxon>Halorhodospira</taxon>
    </lineage>
</organism>
<dbReference type="GO" id="GO:0003677">
    <property type="term" value="F:DNA binding"/>
    <property type="evidence" value="ECO:0007669"/>
    <property type="project" value="UniProtKB-KW"/>
</dbReference>
<dbReference type="SUPFAM" id="SSF56349">
    <property type="entry name" value="DNA breaking-rejoining enzymes"/>
    <property type="match status" value="1"/>
</dbReference>
<dbReference type="PROSITE" id="PS51898">
    <property type="entry name" value="TYR_RECOMBINASE"/>
    <property type="match status" value="1"/>
</dbReference>
<dbReference type="InterPro" id="IPR022000">
    <property type="entry name" value="Min27-like_integrase_DNA_bind"/>
</dbReference>
<reference evidence="6 7" key="2">
    <citation type="journal article" date="2013" name="Stand. Genomic Sci.">
        <title>Complete genome sequence of Halorhodospira halophila SL1.</title>
        <authorList>
            <person name="Challacombe J.F."/>
            <person name="Majid S."/>
            <person name="Deole R."/>
            <person name="Brettin T.S."/>
            <person name="Bruce D."/>
            <person name="Delano S.F."/>
            <person name="Detter J.C."/>
            <person name="Gleasner C.D."/>
            <person name="Han C.S."/>
            <person name="Misra M."/>
            <person name="Reitenga K.G."/>
            <person name="Mikhailova N."/>
            <person name="Woyke T."/>
            <person name="Pitluck S."/>
            <person name="Nolan M."/>
            <person name="Land M.L."/>
            <person name="Saunders E."/>
            <person name="Tapia R."/>
            <person name="Lapidus A."/>
            <person name="Ivanova N."/>
            <person name="Hoff W.D."/>
        </authorList>
    </citation>
    <scope>NUCLEOTIDE SEQUENCE [LARGE SCALE GENOMIC DNA]</scope>
    <source>
        <strain evidence="7">DSM 244 / SL1</strain>
    </source>
</reference>
<protein>
    <submittedName>
        <fullName evidence="6">Phage integrase family protein</fullName>
    </submittedName>
</protein>
<dbReference type="InterPro" id="IPR013762">
    <property type="entry name" value="Integrase-like_cat_sf"/>
</dbReference>
<evidence type="ECO:0000313" key="7">
    <source>
        <dbReference type="Proteomes" id="UP000000647"/>
    </source>
</evidence>
<dbReference type="InterPro" id="IPR011010">
    <property type="entry name" value="DNA_brk_join_enz"/>
</dbReference>
<dbReference type="GO" id="GO:0015074">
    <property type="term" value="P:DNA integration"/>
    <property type="evidence" value="ECO:0007669"/>
    <property type="project" value="UniProtKB-KW"/>
</dbReference>